<evidence type="ECO:0000313" key="5">
    <source>
        <dbReference type="Proteomes" id="UP001208017"/>
    </source>
</evidence>
<dbReference type="PROSITE" id="PS51257">
    <property type="entry name" value="PROKAR_LIPOPROTEIN"/>
    <property type="match status" value="1"/>
</dbReference>
<reference evidence="4 5" key="1">
    <citation type="submission" date="2022-11" db="EMBL/GenBank/DDBJ databases">
        <title>Study of microbial diversity in lake waters.</title>
        <authorList>
            <person name="Zhang J."/>
        </authorList>
    </citation>
    <scope>NUCLEOTIDE SEQUENCE [LARGE SCALE GENOMIC DNA]</scope>
    <source>
        <strain evidence="4 5">DT12</strain>
    </source>
</reference>
<comment type="caution">
    <text evidence="4">The sequence shown here is derived from an EMBL/GenBank/DDBJ whole genome shotgun (WGS) entry which is preliminary data.</text>
</comment>
<keyword evidence="2" id="KW-0732">Signal</keyword>
<dbReference type="RefSeq" id="WP_267152575.1">
    <property type="nucleotide sequence ID" value="NZ_JAPMLT010000010.1"/>
</dbReference>
<feature type="domain" description="GerMN" evidence="3">
    <location>
        <begin position="230"/>
        <end position="316"/>
    </location>
</feature>
<evidence type="ECO:0000256" key="2">
    <source>
        <dbReference type="SAM" id="SignalP"/>
    </source>
</evidence>
<proteinExistence type="predicted"/>
<protein>
    <submittedName>
        <fullName evidence="4">GerMN domain-containing protein</fullName>
    </submittedName>
</protein>
<name>A0ABT3X643_9BACL</name>
<feature type="domain" description="GerMN" evidence="3">
    <location>
        <begin position="75"/>
        <end position="167"/>
    </location>
</feature>
<dbReference type="InterPro" id="IPR019606">
    <property type="entry name" value="GerMN"/>
</dbReference>
<keyword evidence="5" id="KW-1185">Reference proteome</keyword>
<sequence>MRKKNLALVGVLAVSLLATGCSLTPEKTSSPTGPSQGAKQGEQAENVMPTTVYAVNQNGFVVPLNIKIGKTEGVAKATLQHMIKAGAGDAALTGTGLTNVLPKGTEIRGLVIDKGMARVDFSKEVLDYKTAEEERAIVDAVVWTLTSLPNVDKVQLLFDGHVKPTMKMGTPVADPISRESGINLQVQSEVNPTNATKLTLYFEGANDKGNFNYLVPVTRIVPNVKDQNMVDLTLAELAKGPNAAGLDPVVMPTMKPLKTDIKEKTATLDFGDDFQAATSTTAGASMIHSIVLSVAANSEVEQIQFTVNGQMPGLTDGFDLTKPVAVPKVVNEQQL</sequence>
<feature type="compositionally biased region" description="Polar residues" evidence="1">
    <location>
        <begin position="23"/>
        <end position="38"/>
    </location>
</feature>
<evidence type="ECO:0000259" key="3">
    <source>
        <dbReference type="SMART" id="SM00909"/>
    </source>
</evidence>
<feature type="region of interest" description="Disordered" evidence="1">
    <location>
        <begin position="23"/>
        <end position="43"/>
    </location>
</feature>
<gene>
    <name evidence="4" type="ORF">OS242_15345</name>
</gene>
<dbReference type="EMBL" id="JAPMLT010000010">
    <property type="protein sequence ID" value="MCX7571327.1"/>
    <property type="molecule type" value="Genomic_DNA"/>
</dbReference>
<evidence type="ECO:0000256" key="1">
    <source>
        <dbReference type="SAM" id="MobiDB-lite"/>
    </source>
</evidence>
<organism evidence="4 5">
    <name type="scientific">Tumebacillus lacus</name>
    <dbReference type="NCBI Taxonomy" id="2995335"/>
    <lineage>
        <taxon>Bacteria</taxon>
        <taxon>Bacillati</taxon>
        <taxon>Bacillota</taxon>
        <taxon>Bacilli</taxon>
        <taxon>Bacillales</taxon>
        <taxon>Alicyclobacillaceae</taxon>
        <taxon>Tumebacillus</taxon>
    </lineage>
</organism>
<accession>A0ABT3X643</accession>
<feature type="signal peptide" evidence="2">
    <location>
        <begin position="1"/>
        <end position="20"/>
    </location>
</feature>
<feature type="chain" id="PRO_5046664039" evidence="2">
    <location>
        <begin position="21"/>
        <end position="335"/>
    </location>
</feature>
<dbReference type="Pfam" id="PF10646">
    <property type="entry name" value="Germane"/>
    <property type="match status" value="2"/>
</dbReference>
<evidence type="ECO:0000313" key="4">
    <source>
        <dbReference type="EMBL" id="MCX7571327.1"/>
    </source>
</evidence>
<dbReference type="Proteomes" id="UP001208017">
    <property type="component" value="Unassembled WGS sequence"/>
</dbReference>
<dbReference type="SMART" id="SM00909">
    <property type="entry name" value="Germane"/>
    <property type="match status" value="2"/>
</dbReference>